<dbReference type="EMBL" id="FWXR01000003">
    <property type="protein sequence ID" value="SMC53418.1"/>
    <property type="molecule type" value="Genomic_DNA"/>
</dbReference>
<dbReference type="PANTHER" id="PTHR11895">
    <property type="entry name" value="TRANSAMIDASE"/>
    <property type="match status" value="1"/>
</dbReference>
<dbReference type="SUPFAM" id="SSF75304">
    <property type="entry name" value="Amidase signature (AS) enzymes"/>
    <property type="match status" value="1"/>
</dbReference>
<gene>
    <name evidence="3" type="ORF">SAMN06297251_103215</name>
</gene>
<feature type="domain" description="Amidase" evidence="2">
    <location>
        <begin position="47"/>
        <end position="134"/>
    </location>
</feature>
<proteinExistence type="inferred from homology"/>
<comment type="similarity">
    <text evidence="1">Belongs to the amidase family.</text>
</comment>
<feature type="domain" description="Amidase" evidence="2">
    <location>
        <begin position="141"/>
        <end position="414"/>
    </location>
</feature>
<accession>A0A1W1ZZC4</accession>
<dbReference type="OrthoDB" id="9777859at2"/>
<dbReference type="InterPro" id="IPR023631">
    <property type="entry name" value="Amidase_dom"/>
</dbReference>
<dbReference type="STRING" id="937218.SAMN06297251_103215"/>
<dbReference type="PANTHER" id="PTHR11895:SF151">
    <property type="entry name" value="GLUTAMYL-TRNA(GLN) AMIDOTRANSFERASE SUBUNIT A"/>
    <property type="match status" value="1"/>
</dbReference>
<reference evidence="3 4" key="1">
    <citation type="submission" date="2017-04" db="EMBL/GenBank/DDBJ databases">
        <authorList>
            <person name="Afonso C.L."/>
            <person name="Miller P.J."/>
            <person name="Scott M.A."/>
            <person name="Spackman E."/>
            <person name="Goraichik I."/>
            <person name="Dimitrov K.M."/>
            <person name="Suarez D.L."/>
            <person name="Swayne D.E."/>
        </authorList>
    </citation>
    <scope>NUCLEOTIDE SEQUENCE [LARGE SCALE GENOMIC DNA]</scope>
    <source>
        <strain evidence="3 4">CGMCC 1.10972</strain>
    </source>
</reference>
<keyword evidence="3" id="KW-0808">Transferase</keyword>
<dbReference type="InterPro" id="IPR000120">
    <property type="entry name" value="Amidase"/>
</dbReference>
<evidence type="ECO:0000256" key="1">
    <source>
        <dbReference type="ARBA" id="ARBA00009199"/>
    </source>
</evidence>
<dbReference type="AlphaFoldDB" id="A0A1W1ZZC4"/>
<dbReference type="Pfam" id="PF01425">
    <property type="entry name" value="Amidase"/>
    <property type="match status" value="2"/>
</dbReference>
<evidence type="ECO:0000313" key="4">
    <source>
        <dbReference type="Proteomes" id="UP000192656"/>
    </source>
</evidence>
<protein>
    <submittedName>
        <fullName evidence="3">Asp-tRNAAsn/Glu-tRNAGln amidotransferase A subunit</fullName>
    </submittedName>
</protein>
<evidence type="ECO:0000313" key="3">
    <source>
        <dbReference type="EMBL" id="SMC53418.1"/>
    </source>
</evidence>
<sequence>MAVDQSAETPPIALLRDRFGEGAMRVSQLGESLAARLSAPGDERDLFAWCDPDHLRRQAAALDGWRARGRALGDLHGVPLVLDDTIDAAFVPTGNGLSPDQARRPERDSAIAEGLRRAGLMIVGKSRCAELRYGAGEATLGAIVARGLAQAGIGVEADGHVIRQAAHSGLVGYRPSFGSVARRGSLALSPSLDSPAVLAQSVAEAALVADAIIGADPDDRSTVVAPHPALHRQAAGEPLVKPLFGFVRTGDWGEADAAVQAGLQELVAHLGSRCFEAELPPIFAECDIHYDRVLGPEASRSLAGFRERSGEAFSATLRERLDAGDSVLARDYLASKDWQGVYRAGIHAILDRCDAILTPATAGPSACDNAGRTFRRIWQFAGLPVVTLPLLEDEAGRPVGVLLVGRHGEDGRLLRTARWLEQLIQTGDTA</sequence>
<dbReference type="Proteomes" id="UP000192656">
    <property type="component" value="Unassembled WGS sequence"/>
</dbReference>
<keyword evidence="4" id="KW-1185">Reference proteome</keyword>
<dbReference type="Gene3D" id="3.90.1300.10">
    <property type="entry name" value="Amidase signature (AS) domain"/>
    <property type="match status" value="1"/>
</dbReference>
<dbReference type="RefSeq" id="WP_084409033.1">
    <property type="nucleotide sequence ID" value="NZ_FWXR01000003.1"/>
</dbReference>
<organism evidence="3 4">
    <name type="scientific">Fulvimarina manganoxydans</name>
    <dbReference type="NCBI Taxonomy" id="937218"/>
    <lineage>
        <taxon>Bacteria</taxon>
        <taxon>Pseudomonadati</taxon>
        <taxon>Pseudomonadota</taxon>
        <taxon>Alphaproteobacteria</taxon>
        <taxon>Hyphomicrobiales</taxon>
        <taxon>Aurantimonadaceae</taxon>
        <taxon>Fulvimarina</taxon>
    </lineage>
</organism>
<evidence type="ECO:0000259" key="2">
    <source>
        <dbReference type="Pfam" id="PF01425"/>
    </source>
</evidence>
<dbReference type="InterPro" id="IPR036928">
    <property type="entry name" value="AS_sf"/>
</dbReference>
<dbReference type="GO" id="GO:0016740">
    <property type="term" value="F:transferase activity"/>
    <property type="evidence" value="ECO:0007669"/>
    <property type="project" value="UniProtKB-KW"/>
</dbReference>
<name>A0A1W1ZZC4_9HYPH</name>